<evidence type="ECO:0000313" key="6">
    <source>
        <dbReference type="RefSeq" id="XP_033816388.1"/>
    </source>
</evidence>
<keyword evidence="2" id="KW-1185">Reference proteome</keyword>
<dbReference type="RefSeq" id="XP_033816385.1">
    <property type="nucleotide sequence ID" value="XM_033960494.1"/>
</dbReference>
<protein>
    <submittedName>
        <fullName evidence="3 4">Transmembrane protein 217-like</fullName>
    </submittedName>
</protein>
<organism evidence="2 3">
    <name type="scientific">Geotrypetes seraphini</name>
    <name type="common">Gaboon caecilian</name>
    <name type="synonym">Caecilia seraphini</name>
    <dbReference type="NCBI Taxonomy" id="260995"/>
    <lineage>
        <taxon>Eukaryota</taxon>
        <taxon>Metazoa</taxon>
        <taxon>Chordata</taxon>
        <taxon>Craniata</taxon>
        <taxon>Vertebrata</taxon>
        <taxon>Euteleostomi</taxon>
        <taxon>Amphibia</taxon>
        <taxon>Gymnophiona</taxon>
        <taxon>Geotrypetes</taxon>
    </lineage>
</organism>
<accession>A0A6P8SCL5</accession>
<dbReference type="PANTHER" id="PTHR34928">
    <property type="entry name" value="TRANSMEMBRANE PROTEIN 217"/>
    <property type="match status" value="1"/>
</dbReference>
<feature type="transmembrane region" description="Helical" evidence="1">
    <location>
        <begin position="21"/>
        <end position="38"/>
    </location>
</feature>
<evidence type="ECO:0000313" key="2">
    <source>
        <dbReference type="Proteomes" id="UP000515159"/>
    </source>
</evidence>
<keyword evidence="1" id="KW-0472">Membrane</keyword>
<sequence>MRRYFATGCCGMNPRTGSKMAGIYMIMVCFMQMIFNQGNLRDARQRLTEASFDIEHDWLLSLIPSLYYFVYFLLTINLCMCFFLLFCIYKHSYQGLLMYIAWIFIYETINTVLLTATEQHMELRNLHVRPIEWFGYGIRLALHCFWLTYVVSYALELANDMRKPLFDIRRLRRLSRNRPKIFMRQQPRVLPVIMQVMESPSKLTPDHLKHPSPSISISSF</sequence>
<dbReference type="PANTHER" id="PTHR34928:SF3">
    <property type="entry name" value="TRANSMEMBRANE PROTEIN 217B-RELATED"/>
    <property type="match status" value="1"/>
</dbReference>
<dbReference type="RefSeq" id="XP_033816387.1">
    <property type="nucleotide sequence ID" value="XM_033960496.1"/>
</dbReference>
<dbReference type="InterPro" id="IPR027862">
    <property type="entry name" value="DUF4534"/>
</dbReference>
<proteinExistence type="predicted"/>
<dbReference type="Pfam" id="PF15049">
    <property type="entry name" value="DUF4534"/>
    <property type="match status" value="1"/>
</dbReference>
<evidence type="ECO:0000256" key="1">
    <source>
        <dbReference type="SAM" id="Phobius"/>
    </source>
</evidence>
<dbReference type="KEGG" id="gsh:117367693"/>
<gene>
    <name evidence="3 4 5 6" type="primary">LOC117367693</name>
</gene>
<reference evidence="3 4" key="1">
    <citation type="submission" date="2025-04" db="UniProtKB">
        <authorList>
            <consortium name="RefSeq"/>
        </authorList>
    </citation>
    <scope>IDENTIFICATION</scope>
</reference>
<dbReference type="AlphaFoldDB" id="A0A6P8SCL5"/>
<feature type="transmembrane region" description="Helical" evidence="1">
    <location>
        <begin position="96"/>
        <end position="116"/>
    </location>
</feature>
<evidence type="ECO:0000313" key="3">
    <source>
        <dbReference type="RefSeq" id="XP_033816385.1"/>
    </source>
</evidence>
<dbReference type="Proteomes" id="UP000515159">
    <property type="component" value="Chromosome 10"/>
</dbReference>
<dbReference type="RefSeq" id="XP_033816386.1">
    <property type="nucleotide sequence ID" value="XM_033960495.1"/>
</dbReference>
<keyword evidence="1" id="KW-0812">Transmembrane</keyword>
<dbReference type="GeneID" id="117367693"/>
<feature type="transmembrane region" description="Helical" evidence="1">
    <location>
        <begin position="66"/>
        <end position="89"/>
    </location>
</feature>
<evidence type="ECO:0000313" key="5">
    <source>
        <dbReference type="RefSeq" id="XP_033816387.1"/>
    </source>
</evidence>
<keyword evidence="1" id="KW-1133">Transmembrane helix</keyword>
<evidence type="ECO:0000313" key="4">
    <source>
        <dbReference type="RefSeq" id="XP_033816386.1"/>
    </source>
</evidence>
<dbReference type="RefSeq" id="XP_033816388.1">
    <property type="nucleotide sequence ID" value="XM_033960497.1"/>
</dbReference>
<name>A0A6P8SCL5_GEOSA</name>
<feature type="transmembrane region" description="Helical" evidence="1">
    <location>
        <begin position="136"/>
        <end position="155"/>
    </location>
</feature>
<dbReference type="OrthoDB" id="8878550at2759"/>